<sequence>MKSRLNVVFTCFLLLPSMVFAEAQSRPRAVDDFFANREILATVYFTVGSAQLNRAGEQVLDKLVPEIEQLDPDVHLVRIEGVHPRKDHDRMTELAMLRAKTILEYLHHRLTVPVDLTLTGSSPSPEVRRAGRSQHRADIVVYDNLFDPHTADTNEALSR</sequence>
<keyword evidence="3" id="KW-1185">Reference proteome</keyword>
<dbReference type="AlphaFoldDB" id="A0A0B5FH13"/>
<organism evidence="2 3">
    <name type="scientific">Geoalkalibacter subterraneus</name>
    <dbReference type="NCBI Taxonomy" id="483547"/>
    <lineage>
        <taxon>Bacteria</taxon>
        <taxon>Pseudomonadati</taxon>
        <taxon>Thermodesulfobacteriota</taxon>
        <taxon>Desulfuromonadia</taxon>
        <taxon>Desulfuromonadales</taxon>
        <taxon>Geoalkalibacteraceae</taxon>
        <taxon>Geoalkalibacter</taxon>
    </lineage>
</organism>
<dbReference type="Gene3D" id="3.30.1330.60">
    <property type="entry name" value="OmpA-like domain"/>
    <property type="match status" value="1"/>
</dbReference>
<evidence type="ECO:0000313" key="2">
    <source>
        <dbReference type="EMBL" id="AJF06658.1"/>
    </source>
</evidence>
<dbReference type="Proteomes" id="UP000035036">
    <property type="component" value="Chromosome"/>
</dbReference>
<dbReference type="HOGENOM" id="CLU_1658321_0_0_7"/>
<dbReference type="EMBL" id="CP010311">
    <property type="protein sequence ID" value="AJF06658.1"/>
    <property type="molecule type" value="Genomic_DNA"/>
</dbReference>
<feature type="chain" id="PRO_5002101927" description="OmpA-like domain-containing protein" evidence="1">
    <location>
        <begin position="22"/>
        <end position="159"/>
    </location>
</feature>
<dbReference type="SUPFAM" id="SSF103088">
    <property type="entry name" value="OmpA-like"/>
    <property type="match status" value="1"/>
</dbReference>
<dbReference type="KEGG" id="gsb:GSUB_09065"/>
<gene>
    <name evidence="2" type="ORF">GSUB_09065</name>
</gene>
<dbReference type="RefSeq" id="WP_040200383.1">
    <property type="nucleotide sequence ID" value="NZ_CP010311.1"/>
</dbReference>
<protein>
    <recommendedName>
        <fullName evidence="4">OmpA-like domain-containing protein</fullName>
    </recommendedName>
</protein>
<dbReference type="InterPro" id="IPR036737">
    <property type="entry name" value="OmpA-like_sf"/>
</dbReference>
<proteinExistence type="predicted"/>
<name>A0A0B5FH13_9BACT</name>
<feature type="signal peptide" evidence="1">
    <location>
        <begin position="1"/>
        <end position="21"/>
    </location>
</feature>
<accession>A0A0B5FH13</accession>
<evidence type="ECO:0000256" key="1">
    <source>
        <dbReference type="SAM" id="SignalP"/>
    </source>
</evidence>
<keyword evidence="1" id="KW-0732">Signal</keyword>
<evidence type="ECO:0000313" key="3">
    <source>
        <dbReference type="Proteomes" id="UP000035036"/>
    </source>
</evidence>
<dbReference type="STRING" id="483547.GSUB_09065"/>
<evidence type="ECO:0008006" key="4">
    <source>
        <dbReference type="Google" id="ProtNLM"/>
    </source>
</evidence>
<reference evidence="2 3" key="1">
    <citation type="journal article" date="2015" name="Genome Announc.">
        <title>Genomes of Geoalkalibacter ferrihydriticus Z-0531T and Geoalkalibacter subterraneus Red1T, Two Haloalkaliphilic Metal-Reducing Deltaproteobacteria.</title>
        <authorList>
            <person name="Badalamenti J.P."/>
            <person name="Krajmalnik-Brown R."/>
            <person name="Torres C.I."/>
            <person name="Bond D.R."/>
        </authorList>
    </citation>
    <scope>NUCLEOTIDE SEQUENCE [LARGE SCALE GENOMIC DNA]</scope>
    <source>
        <strain evidence="2 3">Red1</strain>
    </source>
</reference>